<dbReference type="InterPro" id="IPR043131">
    <property type="entry name" value="BCAT-like_N"/>
</dbReference>
<dbReference type="EMBL" id="JBHZOL010000034">
    <property type="protein sequence ID" value="MFE4105784.1"/>
    <property type="molecule type" value="Genomic_DNA"/>
</dbReference>
<dbReference type="InterPro" id="IPR036038">
    <property type="entry name" value="Aminotransferase-like"/>
</dbReference>
<reference evidence="2 3" key="1">
    <citation type="submission" date="2024-10" db="EMBL/GenBank/DDBJ databases">
        <authorList>
            <person name="Ratan Roy A."/>
            <person name="Morales Sandoval P.H."/>
            <person name="De Los Santos Villalobos S."/>
            <person name="Chakraborty S."/>
            <person name="Mukherjee J."/>
        </authorList>
    </citation>
    <scope>NUCLEOTIDE SEQUENCE [LARGE SCALE GENOMIC DNA]</scope>
    <source>
        <strain evidence="2 3">S1</strain>
    </source>
</reference>
<dbReference type="PANTHER" id="PTHR42743:SF11">
    <property type="entry name" value="AMINODEOXYCHORISMATE LYASE"/>
    <property type="match status" value="1"/>
</dbReference>
<dbReference type="Gene3D" id="3.30.470.10">
    <property type="match status" value="1"/>
</dbReference>
<dbReference type="SUPFAM" id="SSF56752">
    <property type="entry name" value="D-aminoacid aminotransferase-like PLP-dependent enzymes"/>
    <property type="match status" value="1"/>
</dbReference>
<dbReference type="InterPro" id="IPR001544">
    <property type="entry name" value="Aminotrans_IV"/>
</dbReference>
<dbReference type="Gene3D" id="3.20.10.10">
    <property type="entry name" value="D-amino Acid Aminotransferase, subunit A, domain 2"/>
    <property type="match status" value="1"/>
</dbReference>
<evidence type="ECO:0000313" key="2">
    <source>
        <dbReference type="EMBL" id="MFE4105784.1"/>
    </source>
</evidence>
<dbReference type="InterPro" id="IPR043132">
    <property type="entry name" value="BCAT-like_C"/>
</dbReference>
<keyword evidence="2" id="KW-0808">Transferase</keyword>
<gene>
    <name evidence="2" type="ORF">ACFVKH_05815</name>
</gene>
<accession>A0ABW6IC87</accession>
<name>A0ABW6IC87_9CYAN</name>
<dbReference type="Proteomes" id="UP001600165">
    <property type="component" value="Unassembled WGS sequence"/>
</dbReference>
<keyword evidence="3" id="KW-1185">Reference proteome</keyword>
<evidence type="ECO:0000313" key="3">
    <source>
        <dbReference type="Proteomes" id="UP001600165"/>
    </source>
</evidence>
<dbReference type="PANTHER" id="PTHR42743">
    <property type="entry name" value="AMINO-ACID AMINOTRANSFERASE"/>
    <property type="match status" value="1"/>
</dbReference>
<dbReference type="Pfam" id="PF01063">
    <property type="entry name" value="Aminotran_4"/>
    <property type="match status" value="1"/>
</dbReference>
<comment type="caution">
    <text evidence="2">The sequence shown here is derived from an EMBL/GenBank/DDBJ whole genome shotgun (WGS) entry which is preliminary data.</text>
</comment>
<sequence length="265" mass="30279">QWYNGQKIAQDQALPISFNNLGLKFGATVFTTLRVYRHSLDHPLTQWFAHCDRLKNSLYQFNWQEPNWAQVRQGAETLKAIYPVLRVTIFPDGQEWITGRELPPDLSDRQQKGTTAWVAPAHYQRSLPTHKTGNYLACWLALQEAQRQGATAAILTNLDDSWLETSTGNLWGWQAGCWWTPPLAAGILPGIVRSRLVKHLQTCQIPVQETPWTPELRKRFTAIAYSNSVTEIIPLRTILMRETRLEYNPCHSALADLRSLFEQGG</sequence>
<organism evidence="2 3">
    <name type="scientific">Almyronema epifaneia S1</name>
    <dbReference type="NCBI Taxonomy" id="2991925"/>
    <lineage>
        <taxon>Bacteria</taxon>
        <taxon>Bacillati</taxon>
        <taxon>Cyanobacteriota</taxon>
        <taxon>Cyanophyceae</taxon>
        <taxon>Nodosilineales</taxon>
        <taxon>Nodosilineaceae</taxon>
        <taxon>Almyronema</taxon>
        <taxon>Almyronema epifaneia</taxon>
    </lineage>
</organism>
<protein>
    <submittedName>
        <fullName evidence="2">Aminotransferase class IV</fullName>
    </submittedName>
</protein>
<dbReference type="GO" id="GO:0008483">
    <property type="term" value="F:transaminase activity"/>
    <property type="evidence" value="ECO:0007669"/>
    <property type="project" value="UniProtKB-KW"/>
</dbReference>
<feature type="non-terminal residue" evidence="2">
    <location>
        <position position="1"/>
    </location>
</feature>
<comment type="similarity">
    <text evidence="1">Belongs to the class-IV pyridoxal-phosphate-dependent aminotransferase family.</text>
</comment>
<dbReference type="InterPro" id="IPR050571">
    <property type="entry name" value="Class-IV_PLP-Dep_Aminotrnsfr"/>
</dbReference>
<proteinExistence type="inferred from homology"/>
<evidence type="ECO:0000256" key="1">
    <source>
        <dbReference type="ARBA" id="ARBA00009320"/>
    </source>
</evidence>
<keyword evidence="2" id="KW-0032">Aminotransferase</keyword>
<dbReference type="RefSeq" id="WP_377962910.1">
    <property type="nucleotide sequence ID" value="NZ_JBHZOL010000034.1"/>
</dbReference>